<dbReference type="EMBL" id="JADIKE010000038">
    <property type="protein sequence ID" value="MBM7127332.1"/>
    <property type="molecule type" value="Genomic_DNA"/>
</dbReference>
<keyword evidence="3" id="KW-1003">Cell membrane</keyword>
<protein>
    <submittedName>
        <fullName evidence="8">DoxX family protein</fullName>
    </submittedName>
</protein>
<keyword evidence="6 7" id="KW-0472">Membrane</keyword>
<proteinExistence type="inferred from homology"/>
<evidence type="ECO:0000256" key="3">
    <source>
        <dbReference type="ARBA" id="ARBA00022475"/>
    </source>
</evidence>
<reference evidence="8" key="1">
    <citation type="submission" date="2020-10" db="EMBL/GenBank/DDBJ databases">
        <title>Phylogeny of dyella-like bacteria.</title>
        <authorList>
            <person name="Fu J."/>
        </authorList>
    </citation>
    <scope>NUCLEOTIDE SEQUENCE</scope>
    <source>
        <strain evidence="8">DHOC52</strain>
    </source>
</reference>
<organism evidence="8 9">
    <name type="scientific">Dyella flava</name>
    <dbReference type="NCBI Taxonomy" id="1920170"/>
    <lineage>
        <taxon>Bacteria</taxon>
        <taxon>Pseudomonadati</taxon>
        <taxon>Pseudomonadota</taxon>
        <taxon>Gammaproteobacteria</taxon>
        <taxon>Lysobacterales</taxon>
        <taxon>Rhodanobacteraceae</taxon>
        <taxon>Dyella</taxon>
    </lineage>
</organism>
<feature type="transmembrane region" description="Helical" evidence="7">
    <location>
        <begin position="90"/>
        <end position="115"/>
    </location>
</feature>
<evidence type="ECO:0000256" key="1">
    <source>
        <dbReference type="ARBA" id="ARBA00004651"/>
    </source>
</evidence>
<dbReference type="InterPro" id="IPR051907">
    <property type="entry name" value="DoxX-like_oxidoreductase"/>
</dbReference>
<dbReference type="PANTHER" id="PTHR33452">
    <property type="entry name" value="OXIDOREDUCTASE CATD-RELATED"/>
    <property type="match status" value="1"/>
</dbReference>
<comment type="subcellular location">
    <subcellularLocation>
        <location evidence="1">Cell membrane</location>
        <topology evidence="1">Multi-pass membrane protein</topology>
    </subcellularLocation>
</comment>
<evidence type="ECO:0000256" key="7">
    <source>
        <dbReference type="SAM" id="Phobius"/>
    </source>
</evidence>
<dbReference type="InterPro" id="IPR032808">
    <property type="entry name" value="DoxX"/>
</dbReference>
<dbReference type="Proteomes" id="UP001430149">
    <property type="component" value="Unassembled WGS sequence"/>
</dbReference>
<keyword evidence="5 7" id="KW-1133">Transmembrane helix</keyword>
<evidence type="ECO:0000256" key="5">
    <source>
        <dbReference type="ARBA" id="ARBA00022989"/>
    </source>
</evidence>
<evidence type="ECO:0000256" key="6">
    <source>
        <dbReference type="ARBA" id="ARBA00023136"/>
    </source>
</evidence>
<comment type="caution">
    <text evidence="8">The sequence shown here is derived from an EMBL/GenBank/DDBJ whole genome shotgun (WGS) entry which is preliminary data.</text>
</comment>
<keyword evidence="9" id="KW-1185">Reference proteome</keyword>
<feature type="transmembrane region" description="Helical" evidence="7">
    <location>
        <begin position="127"/>
        <end position="147"/>
    </location>
</feature>
<comment type="similarity">
    <text evidence="2">Belongs to the DoxX family.</text>
</comment>
<gene>
    <name evidence="8" type="ORF">ISP19_18310</name>
</gene>
<keyword evidence="4 7" id="KW-0812">Transmembrane</keyword>
<dbReference type="Pfam" id="PF07681">
    <property type="entry name" value="DoxX"/>
    <property type="match status" value="1"/>
</dbReference>
<accession>A0ABS2K989</accession>
<evidence type="ECO:0000313" key="9">
    <source>
        <dbReference type="Proteomes" id="UP001430149"/>
    </source>
</evidence>
<sequence length="158" mass="17387">MTLSSTALAAADDRADRTASNWLSRVLPESLLLLVARFGIAAVFFQSGRTKVEGFLTIKPSTYDLFATDYKLPLIPSDIAARMATGAEHLFPILLVLGLFTRLSALALLGMTTVIEVFVYPDAWPTHLSWAGLMLPLIARGGGTWSLDRLRRGWPLRR</sequence>
<dbReference type="PANTHER" id="PTHR33452:SF1">
    <property type="entry name" value="INNER MEMBRANE PROTEIN YPHA-RELATED"/>
    <property type="match status" value="1"/>
</dbReference>
<evidence type="ECO:0000256" key="2">
    <source>
        <dbReference type="ARBA" id="ARBA00006679"/>
    </source>
</evidence>
<evidence type="ECO:0000313" key="8">
    <source>
        <dbReference type="EMBL" id="MBM7127332.1"/>
    </source>
</evidence>
<name>A0ABS2K989_9GAMM</name>
<evidence type="ECO:0000256" key="4">
    <source>
        <dbReference type="ARBA" id="ARBA00022692"/>
    </source>
</evidence>